<dbReference type="EMBL" id="JADIMJ010000130">
    <property type="protein sequence ID" value="MBO8454759.1"/>
    <property type="molecule type" value="Genomic_DNA"/>
</dbReference>
<sequence>MEDNLKTVAKFDDPMRASIAQAKLKDSGIESAVFGESSAYPVLNAVLDNIELKVNAADYDLAVKILDASSSAE</sequence>
<dbReference type="Proteomes" id="UP000771749">
    <property type="component" value="Unassembled WGS sequence"/>
</dbReference>
<name>A0A940DPR9_9BACT</name>
<gene>
    <name evidence="2" type="ORF">IAC07_08580</name>
</gene>
<protein>
    <submittedName>
        <fullName evidence="2">DUF2007 domain-containing protein</fullName>
    </submittedName>
</protein>
<dbReference type="InterPro" id="IPR011322">
    <property type="entry name" value="N-reg_PII-like_a/b"/>
</dbReference>
<evidence type="ECO:0000259" key="1">
    <source>
        <dbReference type="Pfam" id="PF09413"/>
    </source>
</evidence>
<dbReference type="AlphaFoldDB" id="A0A940DPR9"/>
<comment type="caution">
    <text evidence="2">The sequence shown here is derived from an EMBL/GenBank/DDBJ whole genome shotgun (WGS) entry which is preliminary data.</text>
</comment>
<accession>A0A940DPR9</accession>
<dbReference type="SUPFAM" id="SSF54913">
    <property type="entry name" value="GlnB-like"/>
    <property type="match status" value="1"/>
</dbReference>
<reference evidence="2" key="1">
    <citation type="submission" date="2020-10" db="EMBL/GenBank/DDBJ databases">
        <authorList>
            <person name="Gilroy R."/>
        </authorList>
    </citation>
    <scope>NUCLEOTIDE SEQUENCE</scope>
    <source>
        <strain evidence="2">F1-3629</strain>
    </source>
</reference>
<organism evidence="2 3">
    <name type="scientific">Candidatus Cryptobacteroides gallistercoris</name>
    <dbReference type="NCBI Taxonomy" id="2840765"/>
    <lineage>
        <taxon>Bacteria</taxon>
        <taxon>Pseudomonadati</taxon>
        <taxon>Bacteroidota</taxon>
        <taxon>Bacteroidia</taxon>
        <taxon>Bacteroidales</taxon>
        <taxon>Candidatus Cryptobacteroides</taxon>
    </lineage>
</organism>
<evidence type="ECO:0000313" key="2">
    <source>
        <dbReference type="EMBL" id="MBO8454759.1"/>
    </source>
</evidence>
<dbReference type="InterPro" id="IPR018551">
    <property type="entry name" value="DUF2007"/>
</dbReference>
<dbReference type="Pfam" id="PF09413">
    <property type="entry name" value="DUF2007"/>
    <property type="match status" value="1"/>
</dbReference>
<feature type="domain" description="DUF2007" evidence="1">
    <location>
        <begin position="6"/>
        <end position="67"/>
    </location>
</feature>
<dbReference type="Gene3D" id="3.30.70.790">
    <property type="entry name" value="UreE, C-terminal domain"/>
    <property type="match status" value="1"/>
</dbReference>
<proteinExistence type="predicted"/>
<reference evidence="2" key="2">
    <citation type="journal article" date="2021" name="PeerJ">
        <title>Extensive microbial diversity within the chicken gut microbiome revealed by metagenomics and culture.</title>
        <authorList>
            <person name="Gilroy R."/>
            <person name="Ravi A."/>
            <person name="Getino M."/>
            <person name="Pursley I."/>
            <person name="Horton D.L."/>
            <person name="Alikhan N.F."/>
            <person name="Baker D."/>
            <person name="Gharbi K."/>
            <person name="Hall N."/>
            <person name="Watson M."/>
            <person name="Adriaenssens E.M."/>
            <person name="Foster-Nyarko E."/>
            <person name="Jarju S."/>
            <person name="Secka A."/>
            <person name="Antonio M."/>
            <person name="Oren A."/>
            <person name="Chaudhuri R.R."/>
            <person name="La Ragione R."/>
            <person name="Hildebrand F."/>
            <person name="Pallen M.J."/>
        </authorList>
    </citation>
    <scope>NUCLEOTIDE SEQUENCE</scope>
    <source>
        <strain evidence="2">F1-3629</strain>
    </source>
</reference>
<evidence type="ECO:0000313" key="3">
    <source>
        <dbReference type="Proteomes" id="UP000771749"/>
    </source>
</evidence>